<name>A0A1S2M3G6_9BACI</name>
<evidence type="ECO:0008006" key="7">
    <source>
        <dbReference type="Google" id="ProtNLM"/>
    </source>
</evidence>
<dbReference type="InterPro" id="IPR013767">
    <property type="entry name" value="PAS_fold"/>
</dbReference>
<dbReference type="STRING" id="472963.BKP45_13920"/>
<organism evidence="5 6">
    <name type="scientific">Anaerobacillus alkalidiazotrophicus</name>
    <dbReference type="NCBI Taxonomy" id="472963"/>
    <lineage>
        <taxon>Bacteria</taxon>
        <taxon>Bacillati</taxon>
        <taxon>Bacillota</taxon>
        <taxon>Bacilli</taxon>
        <taxon>Bacillales</taxon>
        <taxon>Bacillaceae</taxon>
        <taxon>Anaerobacillus</taxon>
    </lineage>
</organism>
<accession>A0A1S2M3G6</accession>
<proteinExistence type="predicted"/>
<feature type="domain" description="PAS" evidence="1">
    <location>
        <begin position="189"/>
        <end position="244"/>
    </location>
</feature>
<evidence type="ECO:0000313" key="6">
    <source>
        <dbReference type="Proteomes" id="UP000180057"/>
    </source>
</evidence>
<dbReference type="SMART" id="SM00052">
    <property type="entry name" value="EAL"/>
    <property type="match status" value="1"/>
</dbReference>
<dbReference type="InterPro" id="IPR018540">
    <property type="entry name" value="Spo0E-like"/>
</dbReference>
<dbReference type="Pfam" id="PF09388">
    <property type="entry name" value="SpoOE-like"/>
    <property type="match status" value="1"/>
</dbReference>
<dbReference type="SUPFAM" id="SSF55073">
    <property type="entry name" value="Nucleotide cyclase"/>
    <property type="match status" value="1"/>
</dbReference>
<protein>
    <recommendedName>
        <fullName evidence="7">GGDEF domain-containing protein</fullName>
    </recommendedName>
</protein>
<evidence type="ECO:0000259" key="1">
    <source>
        <dbReference type="PROSITE" id="PS50112"/>
    </source>
</evidence>
<dbReference type="Pfam" id="PF00990">
    <property type="entry name" value="GGDEF"/>
    <property type="match status" value="1"/>
</dbReference>
<dbReference type="RefSeq" id="WP_071390297.1">
    <property type="nucleotide sequence ID" value="NZ_MLQS01000019.1"/>
</dbReference>
<dbReference type="InterPro" id="IPR000160">
    <property type="entry name" value="GGDEF_dom"/>
</dbReference>
<dbReference type="GO" id="GO:0046983">
    <property type="term" value="F:protein dimerization activity"/>
    <property type="evidence" value="ECO:0007669"/>
    <property type="project" value="InterPro"/>
</dbReference>
<dbReference type="InterPro" id="IPR000700">
    <property type="entry name" value="PAS-assoc_C"/>
</dbReference>
<dbReference type="SMART" id="SM00091">
    <property type="entry name" value="PAS"/>
    <property type="match status" value="2"/>
</dbReference>
<dbReference type="InterPro" id="IPR001610">
    <property type="entry name" value="PAC"/>
</dbReference>
<dbReference type="InterPro" id="IPR043128">
    <property type="entry name" value="Rev_trsase/Diguanyl_cyclase"/>
</dbReference>
<gene>
    <name evidence="5" type="ORF">BKP45_13920</name>
</gene>
<dbReference type="InterPro" id="IPR035965">
    <property type="entry name" value="PAS-like_dom_sf"/>
</dbReference>
<dbReference type="Gene3D" id="3.20.20.450">
    <property type="entry name" value="EAL domain"/>
    <property type="match status" value="1"/>
</dbReference>
<dbReference type="Gene3D" id="4.10.280.10">
    <property type="entry name" value="Helix-loop-helix DNA-binding domain"/>
    <property type="match status" value="1"/>
</dbReference>
<dbReference type="Gene3D" id="3.30.70.270">
    <property type="match status" value="1"/>
</dbReference>
<dbReference type="Proteomes" id="UP000180057">
    <property type="component" value="Unassembled WGS sequence"/>
</dbReference>
<feature type="domain" description="PAC" evidence="2">
    <location>
        <begin position="136"/>
        <end position="188"/>
    </location>
</feature>
<dbReference type="Pfam" id="PF00563">
    <property type="entry name" value="EAL"/>
    <property type="match status" value="1"/>
</dbReference>
<dbReference type="CDD" id="cd01948">
    <property type="entry name" value="EAL"/>
    <property type="match status" value="1"/>
</dbReference>
<dbReference type="Gene3D" id="3.30.450.20">
    <property type="entry name" value="PAS domain"/>
    <property type="match status" value="2"/>
</dbReference>
<dbReference type="SUPFAM" id="SSF141868">
    <property type="entry name" value="EAL domain-like"/>
    <property type="match status" value="1"/>
</dbReference>
<dbReference type="InterPro" id="IPR037208">
    <property type="entry name" value="Spo0E-like_sf"/>
</dbReference>
<dbReference type="PROSITE" id="PS50112">
    <property type="entry name" value="PAS"/>
    <property type="match status" value="2"/>
</dbReference>
<comment type="caution">
    <text evidence="5">The sequence shown here is derived from an EMBL/GenBank/DDBJ whole genome shotgun (WGS) entry which is preliminary data.</text>
</comment>
<sequence>MRNNTELLKEIEHTRKLMIKHASMKGLSSNETIKVSQKLDHLLNEYDKIEKMLRNESKNHLTIDIERINSVINNEAKILITDIGGVILFVNEKCCKVIGYEKDEIIGKHTRIFNSGFHSKEYFKDMWNTILLGDIWKEEIKIKRKDGSTTWNEMTIFPLVDAKGNPYQFLTLREDISEKKEFEFRAIQKERMLNFFTKNSNDVIGIIDKDMKIMYQNNAVEQMMGYKVDDVIGTNLFDYFNNDDTKTKKLKNIVKKQEKSLDFHINVRHKNNSWILCKLNTTNYIDDPYINGIVFNLRTINEQEKVNEKVNHLSYYDYLTGLNNRRSFEKRLAEEIVRSKEENLQFAVILINLDGFKYVNDSFGHDVGDKLLREVSQRLRNVLNRKLFCGRLGGDEYGLIFPNTNNFDEIHQVGKLLVNLFDENPFKIDDYEFFISASIGISVYPSSGDTIKKLLKHAGAAVYHSKIEGKNQFQIYSPDMNLNSFKMFTLKNDLKKALVKEEFLIYFQPRINPLTFELTGAEALMRWNHRKWGIVSPIDFISLAEESGLIVKMGEWLLREVCRQIKGWLEQSINFEKISINISSLQLFQSDFVQTVSTILNEEGVDSSYLEFEITESVIIDREEHVLKTLKELKSMGIALALDDFGTGYSSLNYLRKLPCDTIKIDKSLINDILSNNETYDIFEATIRLCHKLNKSVVVEGIETYEQLSIIQKLDCKEFQGYLCSKPLKQEKFLEFLHLGKWTNESKKQMMIQAN</sequence>
<feature type="domain" description="GGDEF" evidence="4">
    <location>
        <begin position="344"/>
        <end position="478"/>
    </location>
</feature>
<dbReference type="SUPFAM" id="SSF55785">
    <property type="entry name" value="PYP-like sensor domain (PAS domain)"/>
    <property type="match status" value="2"/>
</dbReference>
<dbReference type="SMART" id="SM00086">
    <property type="entry name" value="PAC"/>
    <property type="match status" value="1"/>
</dbReference>
<dbReference type="SUPFAM" id="SSF140500">
    <property type="entry name" value="BAS1536-like"/>
    <property type="match status" value="1"/>
</dbReference>
<dbReference type="InterPro" id="IPR035919">
    <property type="entry name" value="EAL_sf"/>
</dbReference>
<dbReference type="InterPro" id="IPR036638">
    <property type="entry name" value="HLH_DNA-bd_sf"/>
</dbReference>
<dbReference type="NCBIfam" id="TIGR00254">
    <property type="entry name" value="GGDEF"/>
    <property type="match status" value="1"/>
</dbReference>
<dbReference type="NCBIfam" id="TIGR00229">
    <property type="entry name" value="sensory_box"/>
    <property type="match status" value="2"/>
</dbReference>
<dbReference type="PROSITE" id="PS50883">
    <property type="entry name" value="EAL"/>
    <property type="match status" value="1"/>
</dbReference>
<feature type="domain" description="PAS" evidence="1">
    <location>
        <begin position="64"/>
        <end position="108"/>
    </location>
</feature>
<reference evidence="5 6" key="1">
    <citation type="submission" date="2016-10" db="EMBL/GenBank/DDBJ databases">
        <title>Draft genome sequences of four alkaliphilic bacteria belonging to the Anaerobacillus genus.</title>
        <authorList>
            <person name="Bassil N.M."/>
            <person name="Lloyd J.R."/>
        </authorList>
    </citation>
    <scope>NUCLEOTIDE SEQUENCE [LARGE SCALE GENOMIC DNA]</scope>
    <source>
        <strain evidence="5 6">DSM 22531</strain>
    </source>
</reference>
<dbReference type="PANTHER" id="PTHR44757">
    <property type="entry name" value="DIGUANYLATE CYCLASE DGCP"/>
    <property type="match status" value="1"/>
</dbReference>
<dbReference type="InterPro" id="IPR052155">
    <property type="entry name" value="Biofilm_reg_signaling"/>
</dbReference>
<evidence type="ECO:0000259" key="3">
    <source>
        <dbReference type="PROSITE" id="PS50883"/>
    </source>
</evidence>
<dbReference type="GO" id="GO:0006355">
    <property type="term" value="P:regulation of DNA-templated transcription"/>
    <property type="evidence" value="ECO:0007669"/>
    <property type="project" value="InterPro"/>
</dbReference>
<dbReference type="SMART" id="SM00267">
    <property type="entry name" value="GGDEF"/>
    <property type="match status" value="1"/>
</dbReference>
<dbReference type="InterPro" id="IPR001633">
    <property type="entry name" value="EAL_dom"/>
</dbReference>
<dbReference type="PROSITE" id="PS50113">
    <property type="entry name" value="PAC"/>
    <property type="match status" value="1"/>
</dbReference>
<feature type="domain" description="EAL" evidence="3">
    <location>
        <begin position="487"/>
        <end position="741"/>
    </location>
</feature>
<dbReference type="InterPro" id="IPR000014">
    <property type="entry name" value="PAS"/>
</dbReference>
<evidence type="ECO:0000259" key="4">
    <source>
        <dbReference type="PROSITE" id="PS50887"/>
    </source>
</evidence>
<keyword evidence="6" id="KW-1185">Reference proteome</keyword>
<evidence type="ECO:0000259" key="2">
    <source>
        <dbReference type="PROSITE" id="PS50113"/>
    </source>
</evidence>
<dbReference type="Pfam" id="PF13426">
    <property type="entry name" value="PAS_9"/>
    <property type="match status" value="1"/>
</dbReference>
<dbReference type="CDD" id="cd00130">
    <property type="entry name" value="PAS"/>
    <property type="match status" value="2"/>
</dbReference>
<dbReference type="InterPro" id="IPR029787">
    <property type="entry name" value="Nucleotide_cyclase"/>
</dbReference>
<dbReference type="PROSITE" id="PS50887">
    <property type="entry name" value="GGDEF"/>
    <property type="match status" value="1"/>
</dbReference>
<dbReference type="Pfam" id="PF00989">
    <property type="entry name" value="PAS"/>
    <property type="match status" value="1"/>
</dbReference>
<dbReference type="EMBL" id="MLQS01000019">
    <property type="protein sequence ID" value="OIJ19251.1"/>
    <property type="molecule type" value="Genomic_DNA"/>
</dbReference>
<dbReference type="CDD" id="cd01949">
    <property type="entry name" value="GGDEF"/>
    <property type="match status" value="1"/>
</dbReference>
<evidence type="ECO:0000313" key="5">
    <source>
        <dbReference type="EMBL" id="OIJ19251.1"/>
    </source>
</evidence>
<dbReference type="OrthoDB" id="9759607at2"/>
<dbReference type="AlphaFoldDB" id="A0A1S2M3G6"/>
<dbReference type="GO" id="GO:0043937">
    <property type="term" value="P:regulation of sporulation"/>
    <property type="evidence" value="ECO:0007669"/>
    <property type="project" value="InterPro"/>
</dbReference>
<dbReference type="PANTHER" id="PTHR44757:SF2">
    <property type="entry name" value="BIOFILM ARCHITECTURE MAINTENANCE PROTEIN MBAA"/>
    <property type="match status" value="1"/>
</dbReference>